<dbReference type="PROSITE" id="PS00678">
    <property type="entry name" value="WD_REPEATS_1"/>
    <property type="match status" value="1"/>
</dbReference>
<dbReference type="PROSITE" id="PS50082">
    <property type="entry name" value="WD_REPEATS_2"/>
    <property type="match status" value="1"/>
</dbReference>
<evidence type="ECO:0000256" key="3">
    <source>
        <dbReference type="PROSITE-ProRule" id="PRU00221"/>
    </source>
</evidence>
<accession>A0A2G8RP52</accession>
<dbReference type="Gene3D" id="2.130.10.10">
    <property type="entry name" value="YVTN repeat-like/Quinoprotein amine dehydrogenase"/>
    <property type="match status" value="2"/>
</dbReference>
<keyword evidence="1 3" id="KW-0853">WD repeat</keyword>
<evidence type="ECO:0000256" key="1">
    <source>
        <dbReference type="ARBA" id="ARBA00022574"/>
    </source>
</evidence>
<dbReference type="SMART" id="SM00320">
    <property type="entry name" value="WD40"/>
    <property type="match status" value="4"/>
</dbReference>
<name>A0A2G8RP52_9APHY</name>
<evidence type="ECO:0000256" key="2">
    <source>
        <dbReference type="ARBA" id="ARBA00022737"/>
    </source>
</evidence>
<evidence type="ECO:0000313" key="5">
    <source>
        <dbReference type="Proteomes" id="UP000230002"/>
    </source>
</evidence>
<dbReference type="PANTHER" id="PTHR19848">
    <property type="entry name" value="WD40 REPEAT PROTEIN"/>
    <property type="match status" value="1"/>
</dbReference>
<proteinExistence type="predicted"/>
<dbReference type="InterPro" id="IPR019775">
    <property type="entry name" value="WD40_repeat_CS"/>
</dbReference>
<dbReference type="Pfam" id="PF00400">
    <property type="entry name" value="WD40"/>
    <property type="match status" value="2"/>
</dbReference>
<evidence type="ECO:0000313" key="4">
    <source>
        <dbReference type="EMBL" id="PIL23290.1"/>
    </source>
</evidence>
<dbReference type="SUPFAM" id="SSF82171">
    <property type="entry name" value="DPP6 N-terminal domain-like"/>
    <property type="match status" value="1"/>
</dbReference>
<dbReference type="OrthoDB" id="2660687at2759"/>
<dbReference type="STRING" id="1077348.A0A2G8RP52"/>
<sequence>MVSREWFAHRGGVRHLVVSPDGQRLVSLGRSLGIPTIWDISNDVHKAAQLEGHTQPVSACAWSPDGTLIASTSVDGTVRVWDAQTFKQCDLLQDPVHASGYLRVLFSPNSRYLVAWTPQLPKQWIGLVIWHPLTGDPPTRLPPMSSAIGPNDHIKALSFDTESRRIVTSHGREVGESVIRVWDVATGAALTELVGHRGLPTDVSFSPDGRSILSVSCYGFAKISDGGTGEKSLL</sequence>
<dbReference type="AlphaFoldDB" id="A0A2G8RP52"/>
<dbReference type="InterPro" id="IPR015943">
    <property type="entry name" value="WD40/YVTN_repeat-like_dom_sf"/>
</dbReference>
<comment type="caution">
    <text evidence="4">The sequence shown here is derived from an EMBL/GenBank/DDBJ whole genome shotgun (WGS) entry which is preliminary data.</text>
</comment>
<keyword evidence="2" id="KW-0677">Repeat</keyword>
<protein>
    <submittedName>
        <fullName evidence="4">Uncharacterized protein</fullName>
    </submittedName>
</protein>
<dbReference type="Proteomes" id="UP000230002">
    <property type="component" value="Unassembled WGS sequence"/>
</dbReference>
<dbReference type="InterPro" id="IPR001680">
    <property type="entry name" value="WD40_rpt"/>
</dbReference>
<dbReference type="EMBL" id="AYKW01000068">
    <property type="protein sequence ID" value="PIL23290.1"/>
    <property type="molecule type" value="Genomic_DNA"/>
</dbReference>
<reference evidence="4 5" key="1">
    <citation type="journal article" date="2015" name="Sci. Rep.">
        <title>Chromosome-level genome map provides insights into diverse defense mechanisms in the medicinal fungus Ganoderma sinense.</title>
        <authorList>
            <person name="Zhu Y."/>
            <person name="Xu J."/>
            <person name="Sun C."/>
            <person name="Zhou S."/>
            <person name="Xu H."/>
            <person name="Nelson D.R."/>
            <person name="Qian J."/>
            <person name="Song J."/>
            <person name="Luo H."/>
            <person name="Xiang L."/>
            <person name="Li Y."/>
            <person name="Xu Z."/>
            <person name="Ji A."/>
            <person name="Wang L."/>
            <person name="Lu S."/>
            <person name="Hayward A."/>
            <person name="Sun W."/>
            <person name="Li X."/>
            <person name="Schwartz D.C."/>
            <person name="Wang Y."/>
            <person name="Chen S."/>
        </authorList>
    </citation>
    <scope>NUCLEOTIDE SEQUENCE [LARGE SCALE GENOMIC DNA]</scope>
    <source>
        <strain evidence="4 5">ZZ0214-1</strain>
    </source>
</reference>
<dbReference type="PROSITE" id="PS50294">
    <property type="entry name" value="WD_REPEATS_REGION"/>
    <property type="match status" value="1"/>
</dbReference>
<organism evidence="4 5">
    <name type="scientific">Ganoderma sinense ZZ0214-1</name>
    <dbReference type="NCBI Taxonomy" id="1077348"/>
    <lineage>
        <taxon>Eukaryota</taxon>
        <taxon>Fungi</taxon>
        <taxon>Dikarya</taxon>
        <taxon>Basidiomycota</taxon>
        <taxon>Agaricomycotina</taxon>
        <taxon>Agaricomycetes</taxon>
        <taxon>Polyporales</taxon>
        <taxon>Polyporaceae</taxon>
        <taxon>Ganoderma</taxon>
    </lineage>
</organism>
<keyword evidence="5" id="KW-1185">Reference proteome</keyword>
<feature type="repeat" description="WD" evidence="3">
    <location>
        <begin position="50"/>
        <end position="85"/>
    </location>
</feature>
<dbReference type="PANTHER" id="PTHR19848:SF8">
    <property type="entry name" value="F-BOX AND WD REPEAT DOMAIN CONTAINING 7"/>
    <property type="match status" value="1"/>
</dbReference>
<gene>
    <name evidence="4" type="ORF">GSI_14600</name>
</gene>